<evidence type="ECO:0000259" key="1">
    <source>
        <dbReference type="PROSITE" id="PS50921"/>
    </source>
</evidence>
<dbReference type="SUPFAM" id="SSF52172">
    <property type="entry name" value="CheY-like"/>
    <property type="match status" value="1"/>
</dbReference>
<dbReference type="InterPro" id="IPR036388">
    <property type="entry name" value="WH-like_DNA-bd_sf"/>
</dbReference>
<sequence>MAETIDPEPLLAGWFKFYFADERWEWSPETERIHGYEPGTVMPTTELIMSHKHPDDLAAMTAHLETVRRTHQAVSTRHRIVDARGRTRDVVVAGQEIVDDDGVVIGTSGVYVDVTPTPLALEDSARTRERTITDKVATVIEGRAVIDATKGMLMLIYGIDADKAFGLLKWQSQETNVKLRLLAEQLAEEFLAVTNDGQLPQRATFDKIFLTAHQRVGSVGADGQNAAS</sequence>
<dbReference type="GO" id="GO:0003723">
    <property type="term" value="F:RNA binding"/>
    <property type="evidence" value="ECO:0007669"/>
    <property type="project" value="InterPro"/>
</dbReference>
<gene>
    <name evidence="2" type="ORF">D8S82_13195</name>
</gene>
<name>A0A544W211_9MYCO</name>
<dbReference type="Gene3D" id="1.10.10.10">
    <property type="entry name" value="Winged helix-like DNA-binding domain superfamily/Winged helix DNA-binding domain"/>
    <property type="match status" value="1"/>
</dbReference>
<dbReference type="Pfam" id="PF08447">
    <property type="entry name" value="PAS_3"/>
    <property type="match status" value="1"/>
</dbReference>
<dbReference type="Pfam" id="PF03861">
    <property type="entry name" value="ANTAR"/>
    <property type="match status" value="1"/>
</dbReference>
<dbReference type="InterPro" id="IPR005561">
    <property type="entry name" value="ANTAR"/>
</dbReference>
<dbReference type="PROSITE" id="PS50921">
    <property type="entry name" value="ANTAR"/>
    <property type="match status" value="1"/>
</dbReference>
<dbReference type="InterPro" id="IPR000014">
    <property type="entry name" value="PAS"/>
</dbReference>
<dbReference type="InterPro" id="IPR011006">
    <property type="entry name" value="CheY-like_superfamily"/>
</dbReference>
<dbReference type="SUPFAM" id="SSF55785">
    <property type="entry name" value="PYP-like sensor domain (PAS domain)"/>
    <property type="match status" value="1"/>
</dbReference>
<protein>
    <submittedName>
        <fullName evidence="2">ANTAR domain-containing protein</fullName>
    </submittedName>
</protein>
<feature type="domain" description="ANTAR" evidence="1">
    <location>
        <begin position="126"/>
        <end position="187"/>
    </location>
</feature>
<dbReference type="NCBIfam" id="TIGR00229">
    <property type="entry name" value="sensory_box"/>
    <property type="match status" value="1"/>
</dbReference>
<proteinExistence type="predicted"/>
<dbReference type="Gene3D" id="3.30.450.20">
    <property type="entry name" value="PAS domain"/>
    <property type="match status" value="1"/>
</dbReference>
<dbReference type="RefSeq" id="WP_142552527.1">
    <property type="nucleotide sequence ID" value="NZ_VIFX01000014.1"/>
</dbReference>
<dbReference type="InterPro" id="IPR035965">
    <property type="entry name" value="PAS-like_dom_sf"/>
</dbReference>
<comment type="caution">
    <text evidence="2">The sequence shown here is derived from an EMBL/GenBank/DDBJ whole genome shotgun (WGS) entry which is preliminary data.</text>
</comment>
<dbReference type="InterPro" id="IPR013655">
    <property type="entry name" value="PAS_fold_3"/>
</dbReference>
<reference evidence="2 3" key="1">
    <citation type="submission" date="2018-10" db="EMBL/GenBank/DDBJ databases">
        <title>Draft genome of Mycobacterium hodleri strain B.</title>
        <authorList>
            <person name="Amande T.J."/>
            <person name="Mcgenity T.J."/>
        </authorList>
    </citation>
    <scope>NUCLEOTIDE SEQUENCE [LARGE SCALE GENOMIC DNA]</scope>
    <source>
        <strain evidence="2 3">B</strain>
    </source>
</reference>
<dbReference type="EMBL" id="VIFX01000014">
    <property type="protein sequence ID" value="TQR86263.1"/>
    <property type="molecule type" value="Genomic_DNA"/>
</dbReference>
<evidence type="ECO:0000313" key="2">
    <source>
        <dbReference type="EMBL" id="TQR86263.1"/>
    </source>
</evidence>
<dbReference type="Proteomes" id="UP000315759">
    <property type="component" value="Unassembled WGS sequence"/>
</dbReference>
<keyword evidence="3" id="KW-1185">Reference proteome</keyword>
<accession>A0A544W211</accession>
<dbReference type="SMART" id="SM01012">
    <property type="entry name" value="ANTAR"/>
    <property type="match status" value="1"/>
</dbReference>
<dbReference type="AlphaFoldDB" id="A0A544W211"/>
<evidence type="ECO:0000313" key="3">
    <source>
        <dbReference type="Proteomes" id="UP000315759"/>
    </source>
</evidence>
<organism evidence="2 3">
    <name type="scientific">Mycolicibacterium hodleri</name>
    <dbReference type="NCBI Taxonomy" id="49897"/>
    <lineage>
        <taxon>Bacteria</taxon>
        <taxon>Bacillati</taxon>
        <taxon>Actinomycetota</taxon>
        <taxon>Actinomycetes</taxon>
        <taxon>Mycobacteriales</taxon>
        <taxon>Mycobacteriaceae</taxon>
        <taxon>Mycolicibacterium</taxon>
    </lineage>
</organism>